<dbReference type="OrthoDB" id="1767129at2"/>
<reference evidence="1 2" key="1">
    <citation type="submission" date="2016-10" db="EMBL/GenBank/DDBJ databases">
        <authorList>
            <person name="de Groot N.N."/>
        </authorList>
    </citation>
    <scope>NUCLEOTIDE SEQUENCE [LARGE SCALE GENOMIC DNA]</scope>
    <source>
        <strain evidence="1 2">DSM 18978</strain>
    </source>
</reference>
<evidence type="ECO:0008006" key="3">
    <source>
        <dbReference type="Google" id="ProtNLM"/>
    </source>
</evidence>
<accession>A0A1G5EDE8</accession>
<dbReference type="Proteomes" id="UP000198636">
    <property type="component" value="Unassembled WGS sequence"/>
</dbReference>
<keyword evidence="2" id="KW-1185">Reference proteome</keyword>
<dbReference type="STRING" id="1120976.SAMN03080606_01126"/>
<evidence type="ECO:0000313" key="1">
    <source>
        <dbReference type="EMBL" id="SCY25033.1"/>
    </source>
</evidence>
<protein>
    <recommendedName>
        <fullName evidence="3">Phage tail protein</fullName>
    </recommendedName>
</protein>
<sequence>MEVKIAGVPILNLSEYKISYSDIQRINQTASGSTKIDYIATKRKLTLGWRYLSDSQLDSLYTLLNQNRPFFSVEYMEAGRVETMVCYVENFDTSLWNTIRGQRYWENVTLSLMEQ</sequence>
<gene>
    <name evidence="1" type="ORF">SAMN03080606_01126</name>
</gene>
<dbReference type="RefSeq" id="WP_091540959.1">
    <property type="nucleotide sequence ID" value="NZ_FMUS01000005.1"/>
</dbReference>
<name>A0A1G5EDE8_9FIRM</name>
<dbReference type="AlphaFoldDB" id="A0A1G5EDE8"/>
<organism evidence="1 2">
    <name type="scientific">Alkaliphilus peptidifermentans DSM 18978</name>
    <dbReference type="NCBI Taxonomy" id="1120976"/>
    <lineage>
        <taxon>Bacteria</taxon>
        <taxon>Bacillati</taxon>
        <taxon>Bacillota</taxon>
        <taxon>Clostridia</taxon>
        <taxon>Peptostreptococcales</taxon>
        <taxon>Natronincolaceae</taxon>
        <taxon>Alkaliphilus</taxon>
    </lineage>
</organism>
<evidence type="ECO:0000313" key="2">
    <source>
        <dbReference type="Proteomes" id="UP000198636"/>
    </source>
</evidence>
<proteinExistence type="predicted"/>
<dbReference type="EMBL" id="FMUS01000005">
    <property type="protein sequence ID" value="SCY25033.1"/>
    <property type="molecule type" value="Genomic_DNA"/>
</dbReference>